<accession>A0AAD8MW67</accession>
<comment type="caution">
    <text evidence="1">The sequence shown here is derived from an EMBL/GenBank/DDBJ whole genome shotgun (WGS) entry which is preliminary data.</text>
</comment>
<organism evidence="1 2">
    <name type="scientific">Heracleum sosnowskyi</name>
    <dbReference type="NCBI Taxonomy" id="360622"/>
    <lineage>
        <taxon>Eukaryota</taxon>
        <taxon>Viridiplantae</taxon>
        <taxon>Streptophyta</taxon>
        <taxon>Embryophyta</taxon>
        <taxon>Tracheophyta</taxon>
        <taxon>Spermatophyta</taxon>
        <taxon>Magnoliopsida</taxon>
        <taxon>eudicotyledons</taxon>
        <taxon>Gunneridae</taxon>
        <taxon>Pentapetalae</taxon>
        <taxon>asterids</taxon>
        <taxon>campanulids</taxon>
        <taxon>Apiales</taxon>
        <taxon>Apiaceae</taxon>
        <taxon>Apioideae</taxon>
        <taxon>apioid superclade</taxon>
        <taxon>Tordylieae</taxon>
        <taxon>Tordyliinae</taxon>
        <taxon>Heracleum</taxon>
    </lineage>
</organism>
<keyword evidence="2" id="KW-1185">Reference proteome</keyword>
<evidence type="ECO:0000313" key="2">
    <source>
        <dbReference type="Proteomes" id="UP001237642"/>
    </source>
</evidence>
<dbReference type="EMBL" id="JAUIZM010000004">
    <property type="protein sequence ID" value="KAK1387137.1"/>
    <property type="molecule type" value="Genomic_DNA"/>
</dbReference>
<sequence>MVLRGTNRKTVGAEASRMGINGPWIRKSYLEMILKEKVITYTCASRLSVTTNEGGLIAAPKPLRAPPNLVNPLDDMSQPWTRSPTKSKMEPVLATWQFISSDHPGTGRPAIDPSSRDSLQLAPMPDSYDLDRGLLLSVQAIQALLENKGHPVIVGIGGPSGSGKTSLALKDFKYDDFSSPDLTLLSKNIDDMRNFRKTKVPVFDLETGARSVLKELEVSEECGVFQRRKMIYKEEHHQLRAAASKAKGEVGHKVQAH</sequence>
<dbReference type="AlphaFoldDB" id="A0AAD8MW67"/>
<reference evidence="1" key="1">
    <citation type="submission" date="2023-02" db="EMBL/GenBank/DDBJ databases">
        <title>Genome of toxic invasive species Heracleum sosnowskyi carries increased number of genes despite the absence of recent whole-genome duplications.</title>
        <authorList>
            <person name="Schelkunov M."/>
            <person name="Shtratnikova V."/>
            <person name="Makarenko M."/>
            <person name="Klepikova A."/>
            <person name="Omelchenko D."/>
            <person name="Novikova G."/>
            <person name="Obukhova E."/>
            <person name="Bogdanov V."/>
            <person name="Penin A."/>
            <person name="Logacheva M."/>
        </authorList>
    </citation>
    <scope>NUCLEOTIDE SEQUENCE</scope>
    <source>
        <strain evidence="1">Hsosn_3</strain>
        <tissue evidence="1">Leaf</tissue>
    </source>
</reference>
<name>A0AAD8MW67_9APIA</name>
<reference evidence="1" key="2">
    <citation type="submission" date="2023-05" db="EMBL/GenBank/DDBJ databases">
        <authorList>
            <person name="Schelkunov M.I."/>
        </authorList>
    </citation>
    <scope>NUCLEOTIDE SEQUENCE</scope>
    <source>
        <strain evidence="1">Hsosn_3</strain>
        <tissue evidence="1">Leaf</tissue>
    </source>
</reference>
<dbReference type="InterPro" id="IPR027417">
    <property type="entry name" value="P-loop_NTPase"/>
</dbReference>
<dbReference type="Gene3D" id="3.40.50.300">
    <property type="entry name" value="P-loop containing nucleotide triphosphate hydrolases"/>
    <property type="match status" value="1"/>
</dbReference>
<dbReference type="Proteomes" id="UP001237642">
    <property type="component" value="Unassembled WGS sequence"/>
</dbReference>
<evidence type="ECO:0000313" key="1">
    <source>
        <dbReference type="EMBL" id="KAK1387137.1"/>
    </source>
</evidence>
<protein>
    <submittedName>
        <fullName evidence="1">PRK domain-containing protein</fullName>
    </submittedName>
</protein>
<gene>
    <name evidence="1" type="ORF">POM88_015315</name>
</gene>
<proteinExistence type="predicted"/>